<evidence type="ECO:0000256" key="1">
    <source>
        <dbReference type="ARBA" id="ARBA00004651"/>
    </source>
</evidence>
<feature type="transmembrane region" description="Helical" evidence="7">
    <location>
        <begin position="111"/>
        <end position="131"/>
    </location>
</feature>
<accession>A0A2D2CXY1</accession>
<dbReference type="RefSeq" id="WP_003611336.1">
    <property type="nucleotide sequence ID" value="NZ_ADVE02000001.1"/>
</dbReference>
<comment type="subcellular location">
    <subcellularLocation>
        <location evidence="1">Cell membrane</location>
        <topology evidence="1">Multi-pass membrane protein</topology>
    </subcellularLocation>
</comment>
<keyword evidence="6 7" id="KW-0472">Membrane</keyword>
<dbReference type="AlphaFoldDB" id="A0A2D2CXY1"/>
<reference evidence="9" key="1">
    <citation type="submission" date="2017-10" db="EMBL/GenBank/DDBJ databases">
        <title>Completed PacBio SMRT sequence of Methylosinus trichosporium OB3b reveals presence of a third large plasmid.</title>
        <authorList>
            <person name="Charles T.C."/>
            <person name="Lynch M.D.J."/>
            <person name="Heil J.R."/>
            <person name="Cheng J."/>
        </authorList>
    </citation>
    <scope>NUCLEOTIDE SEQUENCE [LARGE SCALE GENOMIC DNA]</scope>
    <source>
        <strain evidence="9">OB3b</strain>
    </source>
</reference>
<dbReference type="STRING" id="595536.GCA_000178815_03834"/>
<dbReference type="Pfam" id="PF03994">
    <property type="entry name" value="DUF350"/>
    <property type="match status" value="1"/>
</dbReference>
<feature type="transmembrane region" description="Helical" evidence="7">
    <location>
        <begin position="50"/>
        <end position="72"/>
    </location>
</feature>
<evidence type="ECO:0000256" key="7">
    <source>
        <dbReference type="SAM" id="Phobius"/>
    </source>
</evidence>
<dbReference type="InterPro" id="IPR007140">
    <property type="entry name" value="DUF350"/>
</dbReference>
<evidence type="ECO:0000256" key="6">
    <source>
        <dbReference type="ARBA" id="ARBA00023136"/>
    </source>
</evidence>
<gene>
    <name evidence="8" type="ORF">CQW49_06620</name>
</gene>
<sequence>MLADLAYGLVSFAAYFLGCLAYCAAYCVVYTRLTAHDEYALIVEQHNASAAIAFGSSLIGFAIALAGAVHNTTSATEFIVWGFVAFATQLVAYLLARLAHPGLSAAIEQNAIAAAVWLGAVSLSAGVLSAACMSP</sequence>
<dbReference type="GO" id="GO:0005886">
    <property type="term" value="C:plasma membrane"/>
    <property type="evidence" value="ECO:0007669"/>
    <property type="project" value="UniProtKB-SubCell"/>
</dbReference>
<dbReference type="KEGG" id="mtw:CQW49_06620"/>
<organism evidence="8 9">
    <name type="scientific">Methylosinus trichosporium (strain ATCC 35070 / NCIMB 11131 / UNIQEM 75 / OB3b)</name>
    <dbReference type="NCBI Taxonomy" id="595536"/>
    <lineage>
        <taxon>Bacteria</taxon>
        <taxon>Pseudomonadati</taxon>
        <taxon>Pseudomonadota</taxon>
        <taxon>Alphaproteobacteria</taxon>
        <taxon>Hyphomicrobiales</taxon>
        <taxon>Methylocystaceae</taxon>
        <taxon>Methylosinus</taxon>
    </lineage>
</organism>
<evidence type="ECO:0000256" key="3">
    <source>
        <dbReference type="ARBA" id="ARBA00022475"/>
    </source>
</evidence>
<comment type="similarity">
    <text evidence="2">Belongs to the UPF0719 family.</text>
</comment>
<keyword evidence="5 7" id="KW-1133">Transmembrane helix</keyword>
<dbReference type="Proteomes" id="UP000230709">
    <property type="component" value="Chromosome"/>
</dbReference>
<keyword evidence="9" id="KW-1185">Reference proteome</keyword>
<proteinExistence type="inferred from homology"/>
<dbReference type="PANTHER" id="PTHR40043">
    <property type="entry name" value="UPF0719 INNER MEMBRANE PROTEIN YJFL"/>
    <property type="match status" value="1"/>
</dbReference>
<keyword evidence="3" id="KW-1003">Cell membrane</keyword>
<dbReference type="EMBL" id="CP023737">
    <property type="protein sequence ID" value="ATQ67597.1"/>
    <property type="molecule type" value="Genomic_DNA"/>
</dbReference>
<evidence type="ECO:0000313" key="9">
    <source>
        <dbReference type="Proteomes" id="UP000230709"/>
    </source>
</evidence>
<evidence type="ECO:0000313" key="8">
    <source>
        <dbReference type="EMBL" id="ATQ67597.1"/>
    </source>
</evidence>
<name>A0A2D2CXY1_METT3</name>
<evidence type="ECO:0000256" key="5">
    <source>
        <dbReference type="ARBA" id="ARBA00022989"/>
    </source>
</evidence>
<protein>
    <submittedName>
        <fullName evidence="8">DUF350 domain-containing protein</fullName>
    </submittedName>
</protein>
<evidence type="ECO:0000256" key="2">
    <source>
        <dbReference type="ARBA" id="ARBA00005779"/>
    </source>
</evidence>
<feature type="transmembrane region" description="Helical" evidence="7">
    <location>
        <begin position="78"/>
        <end position="99"/>
    </location>
</feature>
<evidence type="ECO:0000256" key="4">
    <source>
        <dbReference type="ARBA" id="ARBA00022692"/>
    </source>
</evidence>
<feature type="transmembrane region" description="Helical" evidence="7">
    <location>
        <begin position="6"/>
        <end position="29"/>
    </location>
</feature>
<keyword evidence="4 7" id="KW-0812">Transmembrane</keyword>
<dbReference type="PANTHER" id="PTHR40043:SF1">
    <property type="entry name" value="UPF0719 INNER MEMBRANE PROTEIN YJFL"/>
    <property type="match status" value="1"/>
</dbReference>